<dbReference type="PIRSF" id="PIRSF000151">
    <property type="entry name" value="GPR"/>
    <property type="match status" value="1"/>
</dbReference>
<feature type="domain" description="Aldehyde dehydrogenase" evidence="8">
    <location>
        <begin position="3"/>
        <end position="279"/>
    </location>
</feature>
<evidence type="ECO:0000256" key="1">
    <source>
        <dbReference type="ARBA" id="ARBA00004985"/>
    </source>
</evidence>
<dbReference type="InterPro" id="IPR015590">
    <property type="entry name" value="Aldehyde_DH_dom"/>
</dbReference>
<dbReference type="RefSeq" id="WP_135945706.1">
    <property type="nucleotide sequence ID" value="NZ_BMEI01000003.1"/>
</dbReference>
<evidence type="ECO:0000256" key="6">
    <source>
        <dbReference type="ARBA" id="ARBA00049024"/>
    </source>
</evidence>
<comment type="pathway">
    <text evidence="1 7">Amino-acid biosynthesis; L-proline biosynthesis; L-glutamate 5-semialdehyde from L-glutamate: step 2/2.</text>
</comment>
<dbReference type="EMBL" id="SRXV01000003">
    <property type="protein sequence ID" value="TGY92572.1"/>
    <property type="molecule type" value="Genomic_DNA"/>
</dbReference>
<dbReference type="InterPro" id="IPR016163">
    <property type="entry name" value="Ald_DH_C"/>
</dbReference>
<keyword evidence="7" id="KW-0963">Cytoplasm</keyword>
<keyword evidence="10" id="KW-1185">Reference proteome</keyword>
<evidence type="ECO:0000256" key="2">
    <source>
        <dbReference type="ARBA" id="ARBA00022605"/>
    </source>
</evidence>
<dbReference type="Pfam" id="PF00171">
    <property type="entry name" value="Aldedh"/>
    <property type="match status" value="1"/>
</dbReference>
<proteinExistence type="inferred from homology"/>
<keyword evidence="5 7" id="KW-0560">Oxidoreductase</keyword>
<evidence type="ECO:0000256" key="3">
    <source>
        <dbReference type="ARBA" id="ARBA00022650"/>
    </source>
</evidence>
<dbReference type="InterPro" id="IPR016162">
    <property type="entry name" value="Ald_DH_N"/>
</dbReference>
<dbReference type="FunFam" id="3.40.309.10:FF:000006">
    <property type="entry name" value="Gamma-glutamyl phosphate reductase"/>
    <property type="match status" value="1"/>
</dbReference>
<dbReference type="GO" id="GO:0055129">
    <property type="term" value="P:L-proline biosynthetic process"/>
    <property type="evidence" value="ECO:0007669"/>
    <property type="project" value="UniProtKB-UniRule"/>
</dbReference>
<dbReference type="AlphaFoldDB" id="A0A4S2HAW6"/>
<keyword evidence="3 7" id="KW-0641">Proline biosynthesis</keyword>
<comment type="function">
    <text evidence="7">Catalyzes the NADPH-dependent reduction of L-glutamate 5-phosphate into L-glutamate 5-semialdehyde and phosphate. The product spontaneously undergoes cyclization to form 1-pyrroline-5-carboxylate.</text>
</comment>
<dbReference type="UniPathway" id="UPA00098">
    <property type="reaction ID" value="UER00360"/>
</dbReference>
<dbReference type="GO" id="GO:0050661">
    <property type="term" value="F:NADP binding"/>
    <property type="evidence" value="ECO:0007669"/>
    <property type="project" value="InterPro"/>
</dbReference>
<comment type="catalytic activity">
    <reaction evidence="6 7">
        <text>L-glutamate 5-semialdehyde + phosphate + NADP(+) = L-glutamyl 5-phosphate + NADPH + H(+)</text>
        <dbReference type="Rhea" id="RHEA:19541"/>
        <dbReference type="ChEBI" id="CHEBI:15378"/>
        <dbReference type="ChEBI" id="CHEBI:43474"/>
        <dbReference type="ChEBI" id="CHEBI:57783"/>
        <dbReference type="ChEBI" id="CHEBI:58066"/>
        <dbReference type="ChEBI" id="CHEBI:58274"/>
        <dbReference type="ChEBI" id="CHEBI:58349"/>
        <dbReference type="EC" id="1.2.1.41"/>
    </reaction>
</comment>
<dbReference type="Proteomes" id="UP000305451">
    <property type="component" value="Unassembled WGS sequence"/>
</dbReference>
<sequence>MAAMCAEARAGAAALQAAGADGRTRALKAMAEAIRGASGAILAANAKEVETARSKGADKAFLDRLTLDQDRLNGVADGVAAIAEQDDPVGVEKRRWSRPNGIEIAEVAIPLGVIGVIFESRPNVAADAAALCVRAGNGVILRGGSEASGTTTEIIKAVKAGLVEAGLPEGTVQTPPDANREWVTALLSLDEGGADLVIPRGGKPLISHVREHANVPVLSHLDGVCHVYVDAKADPKKAKDIVLDSKMRRTGVCNAAETLLIDKACASDLLPGIAEALKEKGCELRGDEASRKIVPGMNPASEEDWDTEYLDAILSIRVVDGPEAALKHIAKHSSGHTEVVVTEDQATADRMTSAIDAAVIMHNASSAFSDGGEFGYGGEIGIATGRLHARGPVGAAQLTTMKYIVYGQGQIRG</sequence>
<name>A0A4S2HAW6_9PROT</name>
<evidence type="ECO:0000256" key="5">
    <source>
        <dbReference type="ARBA" id="ARBA00023002"/>
    </source>
</evidence>
<organism evidence="9 10">
    <name type="scientific">Marinicauda pacifica</name>
    <dbReference type="NCBI Taxonomy" id="1133559"/>
    <lineage>
        <taxon>Bacteria</taxon>
        <taxon>Pseudomonadati</taxon>
        <taxon>Pseudomonadota</taxon>
        <taxon>Alphaproteobacteria</taxon>
        <taxon>Maricaulales</taxon>
        <taxon>Maricaulaceae</taxon>
        <taxon>Marinicauda</taxon>
    </lineage>
</organism>
<evidence type="ECO:0000313" key="10">
    <source>
        <dbReference type="Proteomes" id="UP000305451"/>
    </source>
</evidence>
<dbReference type="PANTHER" id="PTHR11063">
    <property type="entry name" value="GLUTAMATE SEMIALDEHYDE DEHYDROGENASE"/>
    <property type="match status" value="1"/>
</dbReference>
<protein>
    <recommendedName>
        <fullName evidence="7">Gamma-glutamyl phosphate reductase</fullName>
        <shortName evidence="7">GPR</shortName>
        <ecNumber evidence="7">1.2.1.41</ecNumber>
    </recommendedName>
    <alternativeName>
        <fullName evidence="7">Glutamate-5-semialdehyde dehydrogenase</fullName>
    </alternativeName>
    <alternativeName>
        <fullName evidence="7">Glutamyl-gamma-semialdehyde dehydrogenase</fullName>
        <shortName evidence="7">GSA dehydrogenase</shortName>
    </alternativeName>
</protein>
<evidence type="ECO:0000256" key="7">
    <source>
        <dbReference type="HAMAP-Rule" id="MF_00412"/>
    </source>
</evidence>
<comment type="caution">
    <text evidence="9">The sequence shown here is derived from an EMBL/GenBank/DDBJ whole genome shotgun (WGS) entry which is preliminary data.</text>
</comment>
<dbReference type="InterPro" id="IPR016161">
    <property type="entry name" value="Ald_DH/histidinol_DH"/>
</dbReference>
<accession>A0A4S2HAW6</accession>
<evidence type="ECO:0000259" key="8">
    <source>
        <dbReference type="Pfam" id="PF00171"/>
    </source>
</evidence>
<dbReference type="NCBIfam" id="NF001221">
    <property type="entry name" value="PRK00197.1"/>
    <property type="match status" value="1"/>
</dbReference>
<dbReference type="InterPro" id="IPR000965">
    <property type="entry name" value="GPR_dom"/>
</dbReference>
<dbReference type="EC" id="1.2.1.41" evidence="7"/>
<dbReference type="OrthoDB" id="9809970at2"/>
<keyword evidence="2 7" id="KW-0028">Amino-acid biosynthesis</keyword>
<dbReference type="Gene3D" id="3.40.605.10">
    <property type="entry name" value="Aldehyde Dehydrogenase, Chain A, domain 1"/>
    <property type="match status" value="1"/>
</dbReference>
<reference evidence="9 10" key="1">
    <citation type="journal article" date="2013" name="Int. J. Syst. Evol. Microbiol.">
        <title>Marinicauda pacifica gen. nov., sp. nov., a prosthecate alphaproteobacterium of the family Hyphomonadaceae isolated from deep seawater.</title>
        <authorList>
            <person name="Zhang X.Y."/>
            <person name="Li G.W."/>
            <person name="Wang C.S."/>
            <person name="Zhang Y.J."/>
            <person name="Xu X.W."/>
            <person name="Li H."/>
            <person name="Liu A."/>
            <person name="Liu C."/>
            <person name="Xie B.B."/>
            <person name="Qin Q.L."/>
            <person name="Xu Z."/>
            <person name="Chen X.L."/>
            <person name="Zhou B.C."/>
            <person name="Zhang Y.Z."/>
        </authorList>
    </citation>
    <scope>NUCLEOTIDE SEQUENCE [LARGE SCALE GENOMIC DNA]</scope>
    <source>
        <strain evidence="9 10">P-1 km-3</strain>
    </source>
</reference>
<dbReference type="GO" id="GO:0005737">
    <property type="term" value="C:cytoplasm"/>
    <property type="evidence" value="ECO:0007669"/>
    <property type="project" value="UniProtKB-SubCell"/>
</dbReference>
<keyword evidence="4 7" id="KW-0521">NADP</keyword>
<dbReference type="CDD" id="cd07079">
    <property type="entry name" value="ALDH_F18-19_ProA-GPR"/>
    <property type="match status" value="1"/>
</dbReference>
<comment type="similarity">
    <text evidence="7">Belongs to the gamma-glutamyl phosphate reductase family.</text>
</comment>
<dbReference type="Gene3D" id="3.40.309.10">
    <property type="entry name" value="Aldehyde Dehydrogenase, Chain A, domain 2"/>
    <property type="match status" value="1"/>
</dbReference>
<evidence type="ECO:0000313" key="9">
    <source>
        <dbReference type="EMBL" id="TGY92572.1"/>
    </source>
</evidence>
<gene>
    <name evidence="7" type="primary">proA</name>
    <name evidence="9" type="ORF">E5162_11620</name>
</gene>
<dbReference type="HAMAP" id="MF_00412">
    <property type="entry name" value="ProA"/>
    <property type="match status" value="1"/>
</dbReference>
<dbReference type="NCBIfam" id="TIGR00407">
    <property type="entry name" value="proA"/>
    <property type="match status" value="1"/>
</dbReference>
<evidence type="ECO:0000256" key="4">
    <source>
        <dbReference type="ARBA" id="ARBA00022857"/>
    </source>
</evidence>
<comment type="subcellular location">
    <subcellularLocation>
        <location evidence="7">Cytoplasm</location>
    </subcellularLocation>
</comment>
<dbReference type="InterPro" id="IPR012134">
    <property type="entry name" value="Glu-5-SA_DH"/>
</dbReference>
<dbReference type="SUPFAM" id="SSF53720">
    <property type="entry name" value="ALDH-like"/>
    <property type="match status" value="1"/>
</dbReference>
<dbReference type="PANTHER" id="PTHR11063:SF8">
    <property type="entry name" value="DELTA-1-PYRROLINE-5-CARBOXYLATE SYNTHASE"/>
    <property type="match status" value="1"/>
</dbReference>
<dbReference type="GO" id="GO:0004350">
    <property type="term" value="F:glutamate-5-semialdehyde dehydrogenase activity"/>
    <property type="evidence" value="ECO:0007669"/>
    <property type="project" value="UniProtKB-UniRule"/>
</dbReference>